<evidence type="ECO:0000313" key="4">
    <source>
        <dbReference type="Proteomes" id="UP001141259"/>
    </source>
</evidence>
<keyword evidence="4" id="KW-1185">Reference proteome</keyword>
<accession>A0A9X2VIR3</accession>
<organism evidence="3 4">
    <name type="scientific">Umezawaea endophytica</name>
    <dbReference type="NCBI Taxonomy" id="1654476"/>
    <lineage>
        <taxon>Bacteria</taxon>
        <taxon>Bacillati</taxon>
        <taxon>Actinomycetota</taxon>
        <taxon>Actinomycetes</taxon>
        <taxon>Pseudonocardiales</taxon>
        <taxon>Pseudonocardiaceae</taxon>
        <taxon>Umezawaea</taxon>
    </lineage>
</organism>
<sequence>MTADGITTVNPATGDELGFYSYASPRRVDHVLATAAASRWGDSRIEDRVAAITRLGTVLVARREEFAGLITLEMGKPIRQARAEIDKCVTACHYYAAELPGMLRPETFALDDDAAVVRVLPLGVVFGILPWNYPWWQVIRAMLPAIAAGNTVVLKHADSVTGSAVAIEDGFREAFGAGVLQTLVLDSATASDIIGDPRVAAVTFTGSDRVGALVAARAGAELKKCLLELGGSDPFIVLADADIAEAAAAAVHSRFLNNGQSCIAAKRILVHRAVRDDFVDALVPHVRALEVGDPTDERFSIGPIARADLRDTLREQRHRALAAGGRVLAEARAPDTDRGVWFAPSVVEVAGDDSTILSDETFGPLGALTVGSGDEDLIALANSSRYGLSSSVWSADSHHAAAVAGGLRTGAVFVNMPSATDPRLPTGGVKASGYGRELGKWGVYELANVQATRIRGSGTVFDPYSASAGSGTS</sequence>
<dbReference type="InterPro" id="IPR047110">
    <property type="entry name" value="GABD/Sad-like"/>
</dbReference>
<dbReference type="PANTHER" id="PTHR43217:SF1">
    <property type="entry name" value="SUCCINATE SEMIALDEHYDE DEHYDROGENASE [NAD(P)+] SAD"/>
    <property type="match status" value="1"/>
</dbReference>
<dbReference type="SUPFAM" id="SSF53720">
    <property type="entry name" value="ALDH-like"/>
    <property type="match status" value="1"/>
</dbReference>
<name>A0A9X2VIR3_9PSEU</name>
<dbReference type="InterPro" id="IPR015590">
    <property type="entry name" value="Aldehyde_DH_dom"/>
</dbReference>
<evidence type="ECO:0000259" key="2">
    <source>
        <dbReference type="Pfam" id="PF00171"/>
    </source>
</evidence>
<gene>
    <name evidence="3" type="ORF">NZH93_09760</name>
</gene>
<dbReference type="InterPro" id="IPR016160">
    <property type="entry name" value="Ald_DH_CS_CYS"/>
</dbReference>
<protein>
    <submittedName>
        <fullName evidence="3">Aldehyde dehydrogenase family protein</fullName>
    </submittedName>
</protein>
<evidence type="ECO:0000256" key="1">
    <source>
        <dbReference type="ARBA" id="ARBA00023002"/>
    </source>
</evidence>
<dbReference type="PROSITE" id="PS00070">
    <property type="entry name" value="ALDEHYDE_DEHYDR_CYS"/>
    <property type="match status" value="1"/>
</dbReference>
<dbReference type="InterPro" id="IPR016161">
    <property type="entry name" value="Ald_DH/histidinol_DH"/>
</dbReference>
<evidence type="ECO:0000313" key="3">
    <source>
        <dbReference type="EMBL" id="MCS7477139.1"/>
    </source>
</evidence>
<dbReference type="Proteomes" id="UP001141259">
    <property type="component" value="Unassembled WGS sequence"/>
</dbReference>
<comment type="caution">
    <text evidence="3">The sequence shown here is derived from an EMBL/GenBank/DDBJ whole genome shotgun (WGS) entry which is preliminary data.</text>
</comment>
<feature type="domain" description="Aldehyde dehydrogenase" evidence="2">
    <location>
        <begin position="6"/>
        <end position="450"/>
    </location>
</feature>
<dbReference type="Gene3D" id="3.40.309.10">
    <property type="entry name" value="Aldehyde Dehydrogenase, Chain A, domain 2"/>
    <property type="match status" value="1"/>
</dbReference>
<dbReference type="RefSeq" id="WP_259622650.1">
    <property type="nucleotide sequence ID" value="NZ_JANYMP010000003.1"/>
</dbReference>
<dbReference type="Pfam" id="PF00171">
    <property type="entry name" value="Aldedh"/>
    <property type="match status" value="1"/>
</dbReference>
<keyword evidence="1" id="KW-0560">Oxidoreductase</keyword>
<dbReference type="AlphaFoldDB" id="A0A9X2VIR3"/>
<reference evidence="3" key="1">
    <citation type="submission" date="2022-08" db="EMBL/GenBank/DDBJ databases">
        <authorList>
            <person name="Tistechok S."/>
            <person name="Samborskyy M."/>
            <person name="Roman I."/>
        </authorList>
    </citation>
    <scope>NUCLEOTIDE SEQUENCE</scope>
    <source>
        <strain evidence="3">DSM 103496</strain>
    </source>
</reference>
<dbReference type="PANTHER" id="PTHR43217">
    <property type="entry name" value="SUCCINATE SEMIALDEHYDE DEHYDROGENASE [NAD(P)+] SAD"/>
    <property type="match status" value="1"/>
</dbReference>
<dbReference type="InterPro" id="IPR016163">
    <property type="entry name" value="Ald_DH_C"/>
</dbReference>
<dbReference type="InterPro" id="IPR016162">
    <property type="entry name" value="Ald_DH_N"/>
</dbReference>
<dbReference type="Gene3D" id="3.40.605.10">
    <property type="entry name" value="Aldehyde Dehydrogenase, Chain A, domain 1"/>
    <property type="match status" value="1"/>
</dbReference>
<dbReference type="GO" id="GO:0004777">
    <property type="term" value="F:succinate-semialdehyde dehydrogenase (NAD+) activity"/>
    <property type="evidence" value="ECO:0007669"/>
    <property type="project" value="TreeGrafter"/>
</dbReference>
<dbReference type="EMBL" id="JANYMP010000003">
    <property type="protein sequence ID" value="MCS7477139.1"/>
    <property type="molecule type" value="Genomic_DNA"/>
</dbReference>
<proteinExistence type="predicted"/>